<feature type="domain" description="CobB/CobQ-like glutamine amidotransferase" evidence="8">
    <location>
        <begin position="252"/>
        <end position="435"/>
    </location>
</feature>
<dbReference type="InterPro" id="IPR027417">
    <property type="entry name" value="P-loop_NTPase"/>
</dbReference>
<dbReference type="Gene3D" id="3.40.50.300">
    <property type="entry name" value="P-loop containing nucleotide triphosphate hydrolases"/>
    <property type="match status" value="1"/>
</dbReference>
<protein>
    <submittedName>
        <fullName evidence="9">Cobyrinic acid A,C-diamide synthase</fullName>
    </submittedName>
</protein>
<dbReference type="PROSITE" id="PS51274">
    <property type="entry name" value="GATASE_COBBQ"/>
    <property type="match status" value="1"/>
</dbReference>
<name>A0A1J5SF72_9ZZZZ</name>
<comment type="cofactor">
    <cofactor evidence="1">
        <name>Mg(2+)</name>
        <dbReference type="ChEBI" id="CHEBI:18420"/>
    </cofactor>
</comment>
<evidence type="ECO:0000256" key="1">
    <source>
        <dbReference type="ARBA" id="ARBA00001946"/>
    </source>
</evidence>
<accession>A0A1J5SF72</accession>
<dbReference type="SUPFAM" id="SSF52317">
    <property type="entry name" value="Class I glutamine amidotransferase-like"/>
    <property type="match status" value="1"/>
</dbReference>
<keyword evidence="6" id="KW-0315">Glutamine amidotransferase</keyword>
<keyword evidence="2" id="KW-0436">Ligase</keyword>
<dbReference type="InterPro" id="IPR029062">
    <property type="entry name" value="Class_I_gatase-like"/>
</dbReference>
<reference evidence="9" key="1">
    <citation type="submission" date="2016-10" db="EMBL/GenBank/DDBJ databases">
        <title>Sequence of Gallionella enrichment culture.</title>
        <authorList>
            <person name="Poehlein A."/>
            <person name="Muehling M."/>
            <person name="Daniel R."/>
        </authorList>
    </citation>
    <scope>NUCLEOTIDE SEQUENCE</scope>
</reference>
<dbReference type="EMBL" id="MLJW01000113">
    <property type="protein sequence ID" value="OIQ98853.1"/>
    <property type="molecule type" value="Genomic_DNA"/>
</dbReference>
<evidence type="ECO:0000259" key="7">
    <source>
        <dbReference type="Pfam" id="PF01656"/>
    </source>
</evidence>
<organism evidence="9">
    <name type="scientific">mine drainage metagenome</name>
    <dbReference type="NCBI Taxonomy" id="410659"/>
    <lineage>
        <taxon>unclassified sequences</taxon>
        <taxon>metagenomes</taxon>
        <taxon>ecological metagenomes</taxon>
    </lineage>
</organism>
<dbReference type="HAMAP" id="MF_00027">
    <property type="entry name" value="CobB_CbiA"/>
    <property type="match status" value="1"/>
</dbReference>
<gene>
    <name evidence="9" type="primary">cobB_12</name>
    <name evidence="9" type="ORF">GALL_190950</name>
</gene>
<keyword evidence="3" id="KW-0547">Nucleotide-binding</keyword>
<evidence type="ECO:0000256" key="2">
    <source>
        <dbReference type="ARBA" id="ARBA00022598"/>
    </source>
</evidence>
<evidence type="ECO:0000313" key="9">
    <source>
        <dbReference type="EMBL" id="OIQ98853.1"/>
    </source>
</evidence>
<dbReference type="PANTHER" id="PTHR43873:SF1">
    <property type="entry name" value="COBYRINATE A,C-DIAMIDE SYNTHASE"/>
    <property type="match status" value="1"/>
</dbReference>
<feature type="domain" description="CobQ/CobB/MinD/ParA nucleotide binding" evidence="7">
    <location>
        <begin position="22"/>
        <end position="201"/>
    </location>
</feature>
<sequence>MTAPDPQTAPRIKPSGLVLGGVHSGAGKTAVACLILAALRRRGVTVQPFKAGPDYIDASYHERFAGRPSRMLDTWMLGADGVVREVGRHGAGSVGVVEGVMGLFDGGTPHSDEGSTAELARILGWPVILVLPCATAGRSVIATVRGFMSEAGEGRIAGLILNQVGGESHARYLREALAPVEIPVLGAIPSDERLKWPERHLGLQAAQEREFPSFEAWGELAEGWLDVSALLQLVEPSPASVGARPAVRGRTRIALARDEAFHFYYPSDLDYLADAGFDAVPFSPLADRRLPAGVEGVVLGGGFPEVYAAPLAGNEAMRRELRAAIGAGMPCYAECGGLMYLAESLVDGEGCGHPMVGVVPGVVTMTRFLQHFGYCEARGSEGASLRGHEFHHSRWEAEAEAANLWTVTRRSTGAGRREGFGRRGLHASYVHLAWSRAGGLVERVLRGG</sequence>
<dbReference type="NCBIfam" id="TIGR00379">
    <property type="entry name" value="cobB"/>
    <property type="match status" value="1"/>
</dbReference>
<keyword evidence="5" id="KW-0460">Magnesium</keyword>
<keyword evidence="4" id="KW-0067">ATP-binding</keyword>
<dbReference type="GO" id="GO:0005524">
    <property type="term" value="F:ATP binding"/>
    <property type="evidence" value="ECO:0007669"/>
    <property type="project" value="UniProtKB-KW"/>
</dbReference>
<evidence type="ECO:0000256" key="5">
    <source>
        <dbReference type="ARBA" id="ARBA00022842"/>
    </source>
</evidence>
<dbReference type="InterPro" id="IPR002586">
    <property type="entry name" value="CobQ/CobB/MinD/ParA_Nub-bd_dom"/>
</dbReference>
<evidence type="ECO:0000256" key="4">
    <source>
        <dbReference type="ARBA" id="ARBA00022840"/>
    </source>
</evidence>
<dbReference type="AlphaFoldDB" id="A0A1J5SF72"/>
<evidence type="ECO:0000256" key="3">
    <source>
        <dbReference type="ARBA" id="ARBA00022741"/>
    </source>
</evidence>
<dbReference type="GO" id="GO:0042242">
    <property type="term" value="F:cobyrinic acid a,c-diamide synthase activity"/>
    <property type="evidence" value="ECO:0007669"/>
    <property type="project" value="InterPro"/>
</dbReference>
<dbReference type="Gene3D" id="3.40.50.880">
    <property type="match status" value="1"/>
</dbReference>
<dbReference type="PANTHER" id="PTHR43873">
    <property type="entry name" value="COBYRINATE A,C-DIAMIDE SYNTHASE"/>
    <property type="match status" value="1"/>
</dbReference>
<dbReference type="InterPro" id="IPR004484">
    <property type="entry name" value="CbiA/CobB_synth"/>
</dbReference>
<evidence type="ECO:0000259" key="8">
    <source>
        <dbReference type="Pfam" id="PF07685"/>
    </source>
</evidence>
<dbReference type="Pfam" id="PF01656">
    <property type="entry name" value="CbiA"/>
    <property type="match status" value="1"/>
</dbReference>
<proteinExistence type="inferred from homology"/>
<dbReference type="InterPro" id="IPR011698">
    <property type="entry name" value="GATase_3"/>
</dbReference>
<dbReference type="NCBIfam" id="NF002204">
    <property type="entry name" value="PRK01077.1"/>
    <property type="match status" value="1"/>
</dbReference>
<comment type="caution">
    <text evidence="9">The sequence shown here is derived from an EMBL/GenBank/DDBJ whole genome shotgun (WGS) entry which is preliminary data.</text>
</comment>
<dbReference type="SUPFAM" id="SSF52540">
    <property type="entry name" value="P-loop containing nucleoside triphosphate hydrolases"/>
    <property type="match status" value="1"/>
</dbReference>
<evidence type="ECO:0000256" key="6">
    <source>
        <dbReference type="ARBA" id="ARBA00022962"/>
    </source>
</evidence>
<dbReference type="Pfam" id="PF07685">
    <property type="entry name" value="GATase_3"/>
    <property type="match status" value="1"/>
</dbReference>